<comment type="subcellular location">
    <subcellularLocation>
        <location evidence="1">Membrane</location>
        <topology evidence="1">Single-pass membrane protein</topology>
    </subcellularLocation>
</comment>
<evidence type="ECO:0000256" key="9">
    <source>
        <dbReference type="ARBA" id="ARBA00023098"/>
    </source>
</evidence>
<dbReference type="Pfam" id="PF01764">
    <property type="entry name" value="Lipase_3"/>
    <property type="match status" value="1"/>
</dbReference>
<evidence type="ECO:0000256" key="6">
    <source>
        <dbReference type="ARBA" id="ARBA00022963"/>
    </source>
</evidence>
<dbReference type="CDD" id="cd00519">
    <property type="entry name" value="Lipase_3"/>
    <property type="match status" value="1"/>
</dbReference>
<dbReference type="Pfam" id="PF14416">
    <property type="entry name" value="PMR5N"/>
    <property type="match status" value="1"/>
</dbReference>
<evidence type="ECO:0000259" key="14">
    <source>
        <dbReference type="Pfam" id="PF13839"/>
    </source>
</evidence>
<evidence type="ECO:0000256" key="1">
    <source>
        <dbReference type="ARBA" id="ARBA00004167"/>
    </source>
</evidence>
<dbReference type="InterPro" id="IPR026057">
    <property type="entry name" value="TBL_C"/>
</dbReference>
<keyword evidence="7" id="KW-0735">Signal-anchor</keyword>
<keyword evidence="4" id="KW-0812">Transmembrane</keyword>
<accession>A0ABQ7N2X2</accession>
<evidence type="ECO:0000259" key="13">
    <source>
        <dbReference type="Pfam" id="PF01764"/>
    </source>
</evidence>
<comment type="function">
    <text evidence="11">Acylhydrolase that catalyzes the hydrolysis of phospholipids at the sn-1 position.</text>
</comment>
<dbReference type="EC" id="3.1.1.-" evidence="11"/>
<dbReference type="PANTHER" id="PTHR31828">
    <property type="entry name" value="PHOSPHOLIPASE A1-IIGAMMA"/>
    <property type="match status" value="1"/>
</dbReference>
<reference evidence="16 17" key="1">
    <citation type="submission" date="2021-03" db="EMBL/GenBank/DDBJ databases">
        <authorList>
            <person name="King G.J."/>
            <person name="Bancroft I."/>
            <person name="Baten A."/>
            <person name="Bloomfield J."/>
            <person name="Borpatragohain P."/>
            <person name="He Z."/>
            <person name="Irish N."/>
            <person name="Irwin J."/>
            <person name="Liu K."/>
            <person name="Mauleon R.P."/>
            <person name="Moore J."/>
            <person name="Morris R."/>
            <person name="Ostergaard L."/>
            <person name="Wang B."/>
            <person name="Wells R."/>
        </authorList>
    </citation>
    <scope>NUCLEOTIDE SEQUENCE [LARGE SCALE GENOMIC DNA]</scope>
    <source>
        <strain evidence="16">R-o-18</strain>
        <tissue evidence="16">Leaf</tissue>
    </source>
</reference>
<keyword evidence="8" id="KW-1133">Transmembrane helix</keyword>
<evidence type="ECO:0000256" key="2">
    <source>
        <dbReference type="ARBA" id="ARBA00007727"/>
    </source>
</evidence>
<evidence type="ECO:0000256" key="10">
    <source>
        <dbReference type="ARBA" id="ARBA00023136"/>
    </source>
</evidence>
<evidence type="ECO:0000256" key="5">
    <source>
        <dbReference type="ARBA" id="ARBA00022801"/>
    </source>
</evidence>
<sequence>MGLCFQPILASLFLILLSSLPELLAQSQQHFLGQNNTSLLGEERSCNWFRGKWVYDSSYPLYSPFSCPFINPEFNCQKTGRPDTNYQHFRWQPFSCSLPRFDGVNFMRRMRGKKIMMVGDSLSLNMFESLACLIHASLPNAKYSLSRSQPLTSLTFQDYGVTILLYRTQFLVDVVQEKAGRVLVLDSIKQANAWLGMDVLIFNSWHWWTHTDGIQPWDYMREGNTLYKDMNRLVAFYKGLNTWARWINGNINPSRTQVFFQGVSPVHYDGRQWNEPSQSCKGQTQPFMGERYPGGLPLGWVVVNKVLSRIKKPVRLLDLTTLSEYRKDAHPSLYNGIAKGLDCSHWCLPDSTRQQKGRGGRSVWIKIKVKMVGDIAKRWKELSGNSKWKDLLDPLDLDLRRYILHYGDMAEVGYVTFNSDRRSKYVGDSCYTKEELFARTGYLKANPFRYEVTKYIYGTSSIRLPECFLINSLSREAWNKDSNWLGYTAVSTDEGKELLGRRDIVVAWRGTMQLYEWANDFDFPLELATSVFPPTDPNDPNDPPRIANGWLSLYTTSNTHSRFDKTSAQEQVQGELKRLLELYKHEEISITFTGHSLGAVLSILSATDFLHNEWPKTTTSLGDTLSCVTVFAFGSPRIGDLNFRRLVESLRKLNILRITNVPDLIPHYPVFRFTDVGEELEINTLKSEYLKRSLNLAHFHNLEAYLHGVAGTQHNQAEFKLEINRDIALVNKELDALQDKYLVPSHWWVLENRGMVQANDGTWILNGDMAKNDQEQEKDECELL</sequence>
<evidence type="ECO:0000256" key="4">
    <source>
        <dbReference type="ARBA" id="ARBA00022692"/>
    </source>
</evidence>
<feature type="domain" description="Trichome birefringence-like N-terminal" evidence="15">
    <location>
        <begin position="45"/>
        <end position="97"/>
    </location>
</feature>
<evidence type="ECO:0000313" key="17">
    <source>
        <dbReference type="Proteomes" id="UP000823674"/>
    </source>
</evidence>
<evidence type="ECO:0000259" key="15">
    <source>
        <dbReference type="Pfam" id="PF14416"/>
    </source>
</evidence>
<comment type="caution">
    <text evidence="16">The sequence shown here is derived from an EMBL/GenBank/DDBJ whole genome shotgun (WGS) entry which is preliminary data.</text>
</comment>
<dbReference type="EMBL" id="JADBGQ010000003">
    <property type="protein sequence ID" value="KAG5404084.1"/>
    <property type="molecule type" value="Genomic_DNA"/>
</dbReference>
<evidence type="ECO:0000256" key="12">
    <source>
        <dbReference type="SAM" id="SignalP"/>
    </source>
</evidence>
<dbReference type="InterPro" id="IPR025846">
    <property type="entry name" value="TBL_N"/>
</dbReference>
<evidence type="ECO:0000313" key="16">
    <source>
        <dbReference type="EMBL" id="KAG5404084.1"/>
    </source>
</evidence>
<dbReference type="PANTHER" id="PTHR31828:SF16">
    <property type="entry name" value="PHOSPHOLIPASE A1-IIBETA"/>
    <property type="match status" value="1"/>
</dbReference>
<keyword evidence="10" id="KW-0472">Membrane</keyword>
<feature type="domain" description="Fungal lipase-type" evidence="13">
    <location>
        <begin position="505"/>
        <end position="671"/>
    </location>
</feature>
<keyword evidence="9 11" id="KW-0443">Lipid metabolism</keyword>
<evidence type="ECO:0000256" key="8">
    <source>
        <dbReference type="ARBA" id="ARBA00022989"/>
    </source>
</evidence>
<keyword evidence="5 11" id="KW-0378">Hydrolase</keyword>
<dbReference type="SUPFAM" id="SSF53474">
    <property type="entry name" value="alpha/beta-Hydrolases"/>
    <property type="match status" value="1"/>
</dbReference>
<proteinExistence type="inferred from homology"/>
<dbReference type="Gene3D" id="3.40.50.1820">
    <property type="entry name" value="alpha/beta hydrolase"/>
    <property type="match status" value="1"/>
</dbReference>
<evidence type="ECO:0000256" key="11">
    <source>
        <dbReference type="RuleBase" id="RU367093"/>
    </source>
</evidence>
<dbReference type="Proteomes" id="UP000823674">
    <property type="component" value="Chromosome A03"/>
</dbReference>
<name>A0ABQ7N2X2_BRACM</name>
<keyword evidence="6 11" id="KW-0442">Lipid degradation</keyword>
<dbReference type="InterPro" id="IPR002921">
    <property type="entry name" value="Fungal_lipase-type"/>
</dbReference>
<dbReference type="InterPro" id="IPR033556">
    <property type="entry name" value="PLA"/>
</dbReference>
<gene>
    <name evidence="16" type="primary">A03p017910.1_BraROA</name>
    <name evidence="16" type="ORF">IGI04_010203</name>
</gene>
<comment type="similarity">
    <text evidence="3 11">Belongs to the AB hydrolase superfamily. Lipase family.</text>
</comment>
<feature type="chain" id="PRO_5047088773" description="Phospholipase A1" evidence="12">
    <location>
        <begin position="26"/>
        <end position="784"/>
    </location>
</feature>
<evidence type="ECO:0000256" key="7">
    <source>
        <dbReference type="ARBA" id="ARBA00022968"/>
    </source>
</evidence>
<comment type="similarity">
    <text evidence="2">Belongs to the PC-esterase family. TBL subfamily.</text>
</comment>
<feature type="domain" description="Trichome birefringence-like C-terminal" evidence="14">
    <location>
        <begin position="98"/>
        <end position="349"/>
    </location>
</feature>
<dbReference type="InterPro" id="IPR029058">
    <property type="entry name" value="AB_hydrolase_fold"/>
</dbReference>
<keyword evidence="17" id="KW-1185">Reference proteome</keyword>
<keyword evidence="12" id="KW-0732">Signal</keyword>
<evidence type="ECO:0000256" key="3">
    <source>
        <dbReference type="ARBA" id="ARBA00010701"/>
    </source>
</evidence>
<dbReference type="Pfam" id="PF13839">
    <property type="entry name" value="PC-Esterase"/>
    <property type="match status" value="1"/>
</dbReference>
<organism evidence="16 17">
    <name type="scientific">Brassica rapa subsp. trilocularis</name>
    <dbReference type="NCBI Taxonomy" id="1813537"/>
    <lineage>
        <taxon>Eukaryota</taxon>
        <taxon>Viridiplantae</taxon>
        <taxon>Streptophyta</taxon>
        <taxon>Embryophyta</taxon>
        <taxon>Tracheophyta</taxon>
        <taxon>Spermatophyta</taxon>
        <taxon>Magnoliopsida</taxon>
        <taxon>eudicotyledons</taxon>
        <taxon>Gunneridae</taxon>
        <taxon>Pentapetalae</taxon>
        <taxon>rosids</taxon>
        <taxon>malvids</taxon>
        <taxon>Brassicales</taxon>
        <taxon>Brassicaceae</taxon>
        <taxon>Brassiceae</taxon>
        <taxon>Brassica</taxon>
    </lineage>
</organism>
<feature type="signal peptide" evidence="12">
    <location>
        <begin position="1"/>
        <end position="25"/>
    </location>
</feature>
<protein>
    <recommendedName>
        <fullName evidence="11">Phospholipase A1</fullName>
        <ecNumber evidence="11">3.1.1.-</ecNumber>
    </recommendedName>
</protein>